<proteinExistence type="predicted"/>
<evidence type="ECO:0000313" key="1">
    <source>
        <dbReference type="Proteomes" id="UP001732780"/>
    </source>
</evidence>
<sequence length="187" mass="19794">MDPSFPTRRSGVLVPNLCAPKRLREPAGCPPLCGSSLSSHNGSAAPTSPPSAPSLHFPPPGRQRHLRRPAQVRPCDPRAPAAEHAPLPLRHRPAPARPLPESSQTSCGRRLPPRLSLRGKAEKEAKPASPRGPSPRRRKALAESGRGLREAGKWAPGSAPGMAGQSLWTETCTPAALDRRQVSAVSG</sequence>
<keyword evidence="1" id="KW-1185">Reference proteome</keyword>
<dbReference type="Proteomes" id="UP001732780">
    <property type="component" value="Chromosome 3"/>
</dbReference>
<organism evidence="1 2">
    <name type="scientific">Camelus bactrianus</name>
    <name type="common">Bactrian camel</name>
    <dbReference type="NCBI Taxonomy" id="9837"/>
    <lineage>
        <taxon>Eukaryota</taxon>
        <taxon>Metazoa</taxon>
        <taxon>Chordata</taxon>
        <taxon>Craniata</taxon>
        <taxon>Vertebrata</taxon>
        <taxon>Euteleostomi</taxon>
        <taxon>Mammalia</taxon>
        <taxon>Eutheria</taxon>
        <taxon>Laurasiatheria</taxon>
        <taxon>Artiodactyla</taxon>
        <taxon>Tylopoda</taxon>
        <taxon>Camelidae</taxon>
        <taxon>Camelus</taxon>
    </lineage>
</organism>
<protein>
    <submittedName>
        <fullName evidence="2">Uncharacterized protein LOC141577058 isoform X2</fullName>
    </submittedName>
</protein>
<accession>A0AC58Q2C5</accession>
<reference evidence="2" key="1">
    <citation type="submission" date="2025-08" db="UniProtKB">
        <authorList>
            <consortium name="RefSeq"/>
        </authorList>
    </citation>
    <scope>IDENTIFICATION</scope>
    <source>
        <tissue evidence="2">Blood</tissue>
    </source>
</reference>
<dbReference type="RefSeq" id="XP_074216417.1">
    <property type="nucleotide sequence ID" value="XM_074360316.1"/>
</dbReference>
<gene>
    <name evidence="2" type="primary">LOC141577058</name>
</gene>
<evidence type="ECO:0000313" key="2">
    <source>
        <dbReference type="RefSeq" id="XP_074216417.1"/>
    </source>
</evidence>
<name>A0AC58Q2C5_CAMBA</name>